<proteinExistence type="predicted"/>
<accession>A0A8S5T3N4</accession>
<protein>
    <submittedName>
        <fullName evidence="1">Uncharacterized protein</fullName>
    </submittedName>
</protein>
<name>A0A8S5T3N4_9CAUD</name>
<reference evidence="1" key="1">
    <citation type="journal article" date="2021" name="Proc. Natl. Acad. Sci. U.S.A.">
        <title>A Catalog of Tens of Thousands of Viruses from Human Metagenomes Reveals Hidden Associations with Chronic Diseases.</title>
        <authorList>
            <person name="Tisza M.J."/>
            <person name="Buck C.B."/>
        </authorList>
    </citation>
    <scope>NUCLEOTIDE SEQUENCE</scope>
    <source>
        <strain evidence="1">CtM6i4</strain>
    </source>
</reference>
<dbReference type="EMBL" id="BK032735">
    <property type="protein sequence ID" value="DAF57627.1"/>
    <property type="molecule type" value="Genomic_DNA"/>
</dbReference>
<evidence type="ECO:0000313" key="1">
    <source>
        <dbReference type="EMBL" id="DAF57627.1"/>
    </source>
</evidence>
<sequence length="82" mass="9167">MNQTFFDPVNSKCISFDGVPKISDFGDENDLIRRGDALKAIRKACISAYLPFDSATPEGQRVMNALYAVWKVQKEGKTHDSI</sequence>
<organism evidence="1">
    <name type="scientific">Siphoviridae sp. ctM6i4</name>
    <dbReference type="NCBI Taxonomy" id="2827852"/>
    <lineage>
        <taxon>Viruses</taxon>
        <taxon>Duplodnaviria</taxon>
        <taxon>Heunggongvirae</taxon>
        <taxon>Uroviricota</taxon>
        <taxon>Caudoviricetes</taxon>
    </lineage>
</organism>